<sequence>MTLKIHFPHSHLDFFTDNLGSVNDEHGERFHQNISSLEKRYQDEGSSLEDLDSDDMNNLQVAISIADWQVFYRELLCSNPTKVVQLPLEILDIDPELDCEISLTEVTTEISKLGKNKATRLDEIHNEAIKYLLEEHAIYLRNLFNKILGTSQVPQQWTKTIIHPIFKNGGPDNPSNYRGISQISNLRNYLHLS</sequence>
<evidence type="ECO:0000313" key="2">
    <source>
        <dbReference type="Proteomes" id="UP001235939"/>
    </source>
</evidence>
<gene>
    <name evidence="1" type="ORF">LAZ67_3002594</name>
</gene>
<dbReference type="Proteomes" id="UP001235939">
    <property type="component" value="Chromosome 03"/>
</dbReference>
<dbReference type="PANTHER" id="PTHR46114">
    <property type="entry name" value="APPLE DOMAIN-CONTAINING PROTEIN"/>
    <property type="match status" value="1"/>
</dbReference>
<accession>A0ABY6K840</accession>
<evidence type="ECO:0000313" key="1">
    <source>
        <dbReference type="EMBL" id="UYV64969.1"/>
    </source>
</evidence>
<keyword evidence="2" id="KW-1185">Reference proteome</keyword>
<dbReference type="EMBL" id="CP092865">
    <property type="protein sequence ID" value="UYV64969.1"/>
    <property type="molecule type" value="Genomic_DNA"/>
</dbReference>
<name>A0ABY6K840_9ARAC</name>
<organism evidence="1 2">
    <name type="scientific">Cordylochernes scorpioides</name>
    <dbReference type="NCBI Taxonomy" id="51811"/>
    <lineage>
        <taxon>Eukaryota</taxon>
        <taxon>Metazoa</taxon>
        <taxon>Ecdysozoa</taxon>
        <taxon>Arthropoda</taxon>
        <taxon>Chelicerata</taxon>
        <taxon>Arachnida</taxon>
        <taxon>Pseudoscorpiones</taxon>
        <taxon>Cheliferoidea</taxon>
        <taxon>Chernetidae</taxon>
        <taxon>Cordylochernes</taxon>
    </lineage>
</organism>
<dbReference type="PANTHER" id="PTHR46114:SF2">
    <property type="entry name" value="CULLIN N-TERMINAL DOMAIN-CONTAINING PROTEIN"/>
    <property type="match status" value="1"/>
</dbReference>
<reference evidence="1 2" key="1">
    <citation type="submission" date="2022-01" db="EMBL/GenBank/DDBJ databases">
        <title>A chromosomal length assembly of Cordylochernes scorpioides.</title>
        <authorList>
            <person name="Zeh D."/>
            <person name="Zeh J."/>
        </authorList>
    </citation>
    <scope>NUCLEOTIDE SEQUENCE [LARGE SCALE GENOMIC DNA]</scope>
    <source>
        <strain evidence="1">IN4F17</strain>
        <tissue evidence="1">Whole Body</tissue>
    </source>
</reference>
<protein>
    <submittedName>
        <fullName evidence="1">Uncharacterized protein</fullName>
    </submittedName>
</protein>
<proteinExistence type="predicted"/>